<evidence type="ECO:0000256" key="5">
    <source>
        <dbReference type="ARBA" id="ARBA00023237"/>
    </source>
</evidence>
<keyword evidence="3" id="KW-0732">Signal</keyword>
<evidence type="ECO:0000259" key="6">
    <source>
        <dbReference type="Pfam" id="PF07980"/>
    </source>
</evidence>
<dbReference type="OrthoDB" id="729505at2"/>
<evidence type="ECO:0000256" key="1">
    <source>
        <dbReference type="ARBA" id="ARBA00004442"/>
    </source>
</evidence>
<comment type="subcellular location">
    <subcellularLocation>
        <location evidence="1">Cell outer membrane</location>
    </subcellularLocation>
</comment>
<dbReference type="SUPFAM" id="SSF48452">
    <property type="entry name" value="TPR-like"/>
    <property type="match status" value="1"/>
</dbReference>
<name>E4T7F8_PALPW</name>
<feature type="domain" description="RagB/SusD" evidence="6">
    <location>
        <begin position="351"/>
        <end position="469"/>
    </location>
</feature>
<evidence type="ECO:0000256" key="4">
    <source>
        <dbReference type="ARBA" id="ARBA00023136"/>
    </source>
</evidence>
<dbReference type="KEGG" id="ppn:Palpr_2520"/>
<feature type="domain" description="SusD-like N-terminal" evidence="7">
    <location>
        <begin position="75"/>
        <end position="231"/>
    </location>
</feature>
<dbReference type="InterPro" id="IPR012944">
    <property type="entry name" value="SusD_RagB_dom"/>
</dbReference>
<dbReference type="InterPro" id="IPR011990">
    <property type="entry name" value="TPR-like_helical_dom_sf"/>
</dbReference>
<reference key="1">
    <citation type="submission" date="2010-11" db="EMBL/GenBank/DDBJ databases">
        <title>The complete genome of Paludibacter propionicigenes DSM 17365.</title>
        <authorList>
            <consortium name="US DOE Joint Genome Institute (JGI-PGF)"/>
            <person name="Lucas S."/>
            <person name="Copeland A."/>
            <person name="Lapidus A."/>
            <person name="Bruce D."/>
            <person name="Goodwin L."/>
            <person name="Pitluck S."/>
            <person name="Kyrpides N."/>
            <person name="Mavromatis K."/>
            <person name="Ivanova N."/>
            <person name="Munk A.C."/>
            <person name="Brettin T."/>
            <person name="Detter J.C."/>
            <person name="Han C."/>
            <person name="Tapia R."/>
            <person name="Land M."/>
            <person name="Hauser L."/>
            <person name="Markowitz V."/>
            <person name="Cheng J.-F."/>
            <person name="Hugenholtz P."/>
            <person name="Woyke T."/>
            <person name="Wu D."/>
            <person name="Gronow S."/>
            <person name="Wellnitz S."/>
            <person name="Brambilla E."/>
            <person name="Klenk H.-P."/>
            <person name="Eisen J.A."/>
        </authorList>
    </citation>
    <scope>NUCLEOTIDE SEQUENCE</scope>
    <source>
        <strain>WB4</strain>
    </source>
</reference>
<dbReference type="STRING" id="694427.Palpr_2520"/>
<dbReference type="eggNOG" id="COG0457">
    <property type="taxonomic scope" value="Bacteria"/>
</dbReference>
<dbReference type="PROSITE" id="PS51257">
    <property type="entry name" value="PROKAR_LIPOPROTEIN"/>
    <property type="match status" value="1"/>
</dbReference>
<protein>
    <submittedName>
        <fullName evidence="8">RagB/SusD domain protein</fullName>
    </submittedName>
</protein>
<dbReference type="InterPro" id="IPR033985">
    <property type="entry name" value="SusD-like_N"/>
</dbReference>
<evidence type="ECO:0000256" key="2">
    <source>
        <dbReference type="ARBA" id="ARBA00006275"/>
    </source>
</evidence>
<proteinExistence type="inferred from homology"/>
<evidence type="ECO:0000313" key="9">
    <source>
        <dbReference type="Proteomes" id="UP000008718"/>
    </source>
</evidence>
<dbReference type="EMBL" id="CP002345">
    <property type="protein sequence ID" value="ADQ80652.1"/>
    <property type="molecule type" value="Genomic_DNA"/>
</dbReference>
<dbReference type="Gene3D" id="1.25.40.390">
    <property type="match status" value="2"/>
</dbReference>
<dbReference type="AlphaFoldDB" id="E4T7F8"/>
<dbReference type="Pfam" id="PF14322">
    <property type="entry name" value="SusD-like_3"/>
    <property type="match status" value="1"/>
</dbReference>
<keyword evidence="4" id="KW-0472">Membrane</keyword>
<accession>E4T7F8</accession>
<evidence type="ECO:0000313" key="8">
    <source>
        <dbReference type="EMBL" id="ADQ80652.1"/>
    </source>
</evidence>
<keyword evidence="9" id="KW-1185">Reference proteome</keyword>
<dbReference type="GO" id="GO:0009279">
    <property type="term" value="C:cell outer membrane"/>
    <property type="evidence" value="ECO:0007669"/>
    <property type="project" value="UniProtKB-SubCell"/>
</dbReference>
<evidence type="ECO:0000259" key="7">
    <source>
        <dbReference type="Pfam" id="PF14322"/>
    </source>
</evidence>
<dbReference type="HOGENOM" id="CLU_015553_3_0_10"/>
<dbReference type="RefSeq" id="WP_013446021.1">
    <property type="nucleotide sequence ID" value="NC_014734.1"/>
</dbReference>
<sequence>MKSQLYIILSAFLCLSFVGCEKYVDIKTQGKLVPGDIDNYRYLLNNTSGYEMGPRLTDIASDDVELVDGSTQYLALSSSDNYGYWPKAYTWQAVIYPIGNYQSDDDWNSMYNTVTYSNVVINEVPTSKGGTESQKAALIAEALVHRADAYLMLVNKYAKPYKASTAVSDLGVPMILTETTEQSLKRPSIQAVYDQIIADLKKAIPSLPLKQLYTTLPSKPSAYGELARTYLCMNDYANAKLYADSALLYRSTLNDLSTITALSSTTYPRRISDPEILLSKTVYGGVSAYTPYALRLSSSLLTLLGTKDQRYNLFTTAAANISSSYTAAGGRFFYKDRALNEGRNIGPSVPEMMLIEAEYYARNNKPEIAMDWLNALRKKRFKAADYVDLSATDLNDALKKVIDERHREFFCRMLRWWDMRRLKDDPMFAQTYTRTLAGITYTLAPTSNRYIFSIPAYQIKLSPEMEQNPE</sequence>
<dbReference type="Proteomes" id="UP000008718">
    <property type="component" value="Chromosome"/>
</dbReference>
<reference evidence="8 9" key="2">
    <citation type="journal article" date="2011" name="Stand. Genomic Sci.">
        <title>Complete genome sequence of Paludibacter propionicigenes type strain (WB4).</title>
        <authorList>
            <person name="Gronow S."/>
            <person name="Munk C."/>
            <person name="Lapidus A."/>
            <person name="Nolan M."/>
            <person name="Lucas S."/>
            <person name="Hammon N."/>
            <person name="Deshpande S."/>
            <person name="Cheng J.F."/>
            <person name="Tapia R."/>
            <person name="Han C."/>
            <person name="Goodwin L."/>
            <person name="Pitluck S."/>
            <person name="Liolios K."/>
            <person name="Ivanova N."/>
            <person name="Mavromatis K."/>
            <person name="Mikhailova N."/>
            <person name="Pati A."/>
            <person name="Chen A."/>
            <person name="Palaniappan K."/>
            <person name="Land M."/>
            <person name="Hauser L."/>
            <person name="Chang Y.J."/>
            <person name="Jeffries C.D."/>
            <person name="Brambilla E."/>
            <person name="Rohde M."/>
            <person name="Goker M."/>
            <person name="Detter J.C."/>
            <person name="Woyke T."/>
            <person name="Bristow J."/>
            <person name="Eisen J.A."/>
            <person name="Markowitz V."/>
            <person name="Hugenholtz P."/>
            <person name="Kyrpides N.C."/>
            <person name="Klenk H.P."/>
        </authorList>
    </citation>
    <scope>NUCLEOTIDE SEQUENCE [LARGE SCALE GENOMIC DNA]</scope>
    <source>
        <strain evidence="9">DSM 17365 / JCM 13257 / WB4</strain>
    </source>
</reference>
<gene>
    <name evidence="8" type="ordered locus">Palpr_2520</name>
</gene>
<dbReference type="Pfam" id="PF07980">
    <property type="entry name" value="SusD_RagB"/>
    <property type="match status" value="1"/>
</dbReference>
<keyword evidence="5" id="KW-0998">Cell outer membrane</keyword>
<comment type="similarity">
    <text evidence="2">Belongs to the SusD family.</text>
</comment>
<organism evidence="8 9">
    <name type="scientific">Paludibacter propionicigenes (strain DSM 17365 / JCM 13257 / WB4)</name>
    <dbReference type="NCBI Taxonomy" id="694427"/>
    <lineage>
        <taxon>Bacteria</taxon>
        <taxon>Pseudomonadati</taxon>
        <taxon>Bacteroidota</taxon>
        <taxon>Bacteroidia</taxon>
        <taxon>Bacteroidales</taxon>
        <taxon>Paludibacteraceae</taxon>
        <taxon>Paludibacter</taxon>
    </lineage>
</organism>
<evidence type="ECO:0000256" key="3">
    <source>
        <dbReference type="ARBA" id="ARBA00022729"/>
    </source>
</evidence>